<protein>
    <submittedName>
        <fullName evidence="1">Uncharacterized protein</fullName>
    </submittedName>
</protein>
<reference evidence="1 2" key="1">
    <citation type="submission" date="2015-01" db="EMBL/GenBank/DDBJ databases">
        <title>Evolution of Trichinella species and genotypes.</title>
        <authorList>
            <person name="Korhonen P.K."/>
            <person name="Edoardo P."/>
            <person name="Giuseppe L.R."/>
            <person name="Gasser R.B."/>
        </authorList>
    </citation>
    <scope>NUCLEOTIDE SEQUENCE [LARGE SCALE GENOMIC DNA]</scope>
    <source>
        <strain evidence="1">ISS588</strain>
    </source>
</reference>
<proteinExistence type="predicted"/>
<dbReference type="EMBL" id="JYDS01000106">
    <property type="protein sequence ID" value="KRZ25174.1"/>
    <property type="molecule type" value="Genomic_DNA"/>
</dbReference>
<comment type="caution">
    <text evidence="1">The sequence shown here is derived from an EMBL/GenBank/DDBJ whole genome shotgun (WGS) entry which is preliminary data.</text>
</comment>
<evidence type="ECO:0000313" key="1">
    <source>
        <dbReference type="EMBL" id="KRZ25174.1"/>
    </source>
</evidence>
<name>A0A0V1IRD6_TRIPS</name>
<gene>
    <name evidence="1" type="ORF">T4B_3925</name>
</gene>
<organism evidence="1 2">
    <name type="scientific">Trichinella pseudospiralis</name>
    <name type="common">Parasitic roundworm</name>
    <dbReference type="NCBI Taxonomy" id="6337"/>
    <lineage>
        <taxon>Eukaryota</taxon>
        <taxon>Metazoa</taxon>
        <taxon>Ecdysozoa</taxon>
        <taxon>Nematoda</taxon>
        <taxon>Enoplea</taxon>
        <taxon>Dorylaimia</taxon>
        <taxon>Trichinellida</taxon>
        <taxon>Trichinellidae</taxon>
        <taxon>Trichinella</taxon>
    </lineage>
</organism>
<keyword evidence="2" id="KW-1185">Reference proteome</keyword>
<sequence length="78" mass="9298">MNKLLLRFENVADFNFIDINLLIDAVPLEIVAHRNKLLYSGFHFMMCKFSGNLRTCSRFERYPYKSWMNCHGFNAFVQ</sequence>
<dbReference type="Proteomes" id="UP000054805">
    <property type="component" value="Unassembled WGS sequence"/>
</dbReference>
<accession>A0A0V1IRD6</accession>
<dbReference type="AlphaFoldDB" id="A0A0V1IRD6"/>
<evidence type="ECO:0000313" key="2">
    <source>
        <dbReference type="Proteomes" id="UP000054805"/>
    </source>
</evidence>